<dbReference type="RefSeq" id="WP_257120684.1">
    <property type="nucleotide sequence ID" value="NZ_CP099464.1"/>
</dbReference>
<sequence>MNINTYKKHPPLSINDIVWRGILYNYYKNLQSVKTGLKKNRNTEHYQG</sequence>
<dbReference type="Proteomes" id="UP001057561">
    <property type="component" value="Chromosome"/>
</dbReference>
<accession>A0ABY5LQ80</accession>
<gene>
    <name evidence="1" type="ORF">NG743_19020</name>
</gene>
<organism evidence="1 2">
    <name type="scientific">Dolichospermum heterosporum TAC447</name>
    <dbReference type="NCBI Taxonomy" id="747523"/>
    <lineage>
        <taxon>Bacteria</taxon>
        <taxon>Bacillati</taxon>
        <taxon>Cyanobacteriota</taxon>
        <taxon>Cyanophyceae</taxon>
        <taxon>Nostocales</taxon>
        <taxon>Aphanizomenonaceae</taxon>
        <taxon>Dolichospermum</taxon>
        <taxon>Dolichospermum heterosporum</taxon>
    </lineage>
</organism>
<name>A0ABY5LQ80_9CYAN</name>
<dbReference type="EMBL" id="CP099464">
    <property type="protein sequence ID" value="UUO14123.1"/>
    <property type="molecule type" value="Genomic_DNA"/>
</dbReference>
<evidence type="ECO:0000313" key="1">
    <source>
        <dbReference type="EMBL" id="UUO14123.1"/>
    </source>
</evidence>
<keyword evidence="2" id="KW-1185">Reference proteome</keyword>
<proteinExistence type="predicted"/>
<protein>
    <submittedName>
        <fullName evidence="1">Uncharacterized protein</fullName>
    </submittedName>
</protein>
<reference evidence="1" key="1">
    <citation type="submission" date="2022-06" db="EMBL/GenBank/DDBJ databases">
        <title>Nostosin G and Spiroidesin B from the Cyanobacterium Dolichospermum sp. NIES-1697.</title>
        <authorList>
            <person name="Phan C.-S."/>
            <person name="Mehjabin J.J."/>
            <person name="Anas A.R.J."/>
            <person name="Hayasaka M."/>
            <person name="Onoki R."/>
            <person name="Wang J."/>
            <person name="Umezawa T."/>
            <person name="Washio K."/>
            <person name="Morikawa M."/>
            <person name="Okino T."/>
        </authorList>
    </citation>
    <scope>NUCLEOTIDE SEQUENCE</scope>
    <source>
        <strain evidence="1">NIES-1697</strain>
    </source>
</reference>
<evidence type="ECO:0000313" key="2">
    <source>
        <dbReference type="Proteomes" id="UP001057561"/>
    </source>
</evidence>